<protein>
    <submittedName>
        <fullName evidence="1 2">Uncharacterized protein</fullName>
    </submittedName>
</protein>
<dbReference type="Proteomes" id="UP000002051">
    <property type="component" value="Chromosome 8"/>
</dbReference>
<name>A0A072TQG1_MEDTR</name>
<dbReference type="EMBL" id="CM001224">
    <property type="protein sequence ID" value="KEH19647.1"/>
    <property type="molecule type" value="Genomic_DNA"/>
</dbReference>
<reference evidence="1 3" key="1">
    <citation type="journal article" date="2011" name="Nature">
        <title>The Medicago genome provides insight into the evolution of rhizobial symbioses.</title>
        <authorList>
            <person name="Young N.D."/>
            <person name="Debelle F."/>
            <person name="Oldroyd G.E."/>
            <person name="Geurts R."/>
            <person name="Cannon S.B."/>
            <person name="Udvardi M.K."/>
            <person name="Benedito V.A."/>
            <person name="Mayer K.F."/>
            <person name="Gouzy J."/>
            <person name="Schoof H."/>
            <person name="Van de Peer Y."/>
            <person name="Proost S."/>
            <person name="Cook D.R."/>
            <person name="Meyers B.C."/>
            <person name="Spannagl M."/>
            <person name="Cheung F."/>
            <person name="De Mita S."/>
            <person name="Krishnakumar V."/>
            <person name="Gundlach H."/>
            <person name="Zhou S."/>
            <person name="Mudge J."/>
            <person name="Bharti A.K."/>
            <person name="Murray J.D."/>
            <person name="Naoumkina M.A."/>
            <person name="Rosen B."/>
            <person name="Silverstein K.A."/>
            <person name="Tang H."/>
            <person name="Rombauts S."/>
            <person name="Zhao P.X."/>
            <person name="Zhou P."/>
            <person name="Barbe V."/>
            <person name="Bardou P."/>
            <person name="Bechner M."/>
            <person name="Bellec A."/>
            <person name="Berger A."/>
            <person name="Berges H."/>
            <person name="Bidwell S."/>
            <person name="Bisseling T."/>
            <person name="Choisne N."/>
            <person name="Couloux A."/>
            <person name="Denny R."/>
            <person name="Deshpande S."/>
            <person name="Dai X."/>
            <person name="Doyle J.J."/>
            <person name="Dudez A.M."/>
            <person name="Farmer A.D."/>
            <person name="Fouteau S."/>
            <person name="Franken C."/>
            <person name="Gibelin C."/>
            <person name="Gish J."/>
            <person name="Goldstein S."/>
            <person name="Gonzalez A.J."/>
            <person name="Green P.J."/>
            <person name="Hallab A."/>
            <person name="Hartog M."/>
            <person name="Hua A."/>
            <person name="Humphray S.J."/>
            <person name="Jeong D.H."/>
            <person name="Jing Y."/>
            <person name="Jocker A."/>
            <person name="Kenton S.M."/>
            <person name="Kim D.J."/>
            <person name="Klee K."/>
            <person name="Lai H."/>
            <person name="Lang C."/>
            <person name="Lin S."/>
            <person name="Macmil S.L."/>
            <person name="Magdelenat G."/>
            <person name="Matthews L."/>
            <person name="McCorrison J."/>
            <person name="Monaghan E.L."/>
            <person name="Mun J.H."/>
            <person name="Najar F.Z."/>
            <person name="Nicholson C."/>
            <person name="Noirot C."/>
            <person name="O'Bleness M."/>
            <person name="Paule C.R."/>
            <person name="Poulain J."/>
            <person name="Prion F."/>
            <person name="Qin B."/>
            <person name="Qu C."/>
            <person name="Retzel E.F."/>
            <person name="Riddle C."/>
            <person name="Sallet E."/>
            <person name="Samain S."/>
            <person name="Samson N."/>
            <person name="Sanders I."/>
            <person name="Saurat O."/>
            <person name="Scarpelli C."/>
            <person name="Schiex T."/>
            <person name="Segurens B."/>
            <person name="Severin A.J."/>
            <person name="Sherrier D.J."/>
            <person name="Shi R."/>
            <person name="Sims S."/>
            <person name="Singer S.R."/>
            <person name="Sinharoy S."/>
            <person name="Sterck L."/>
            <person name="Viollet A."/>
            <person name="Wang B.B."/>
            <person name="Wang K."/>
            <person name="Wang M."/>
            <person name="Wang X."/>
            <person name="Warfsmann J."/>
            <person name="Weissenbach J."/>
            <person name="White D.D."/>
            <person name="White J.D."/>
            <person name="Wiley G.B."/>
            <person name="Wincker P."/>
            <person name="Xing Y."/>
            <person name="Yang L."/>
            <person name="Yao Z."/>
            <person name="Ying F."/>
            <person name="Zhai J."/>
            <person name="Zhou L."/>
            <person name="Zuber A."/>
            <person name="Denarie J."/>
            <person name="Dixon R.A."/>
            <person name="May G.D."/>
            <person name="Schwartz D.C."/>
            <person name="Rogers J."/>
            <person name="Quetier F."/>
            <person name="Town C.D."/>
            <person name="Roe B.A."/>
        </authorList>
    </citation>
    <scope>NUCLEOTIDE SEQUENCE [LARGE SCALE GENOMIC DNA]</scope>
    <source>
        <strain evidence="1">A17</strain>
        <strain evidence="2 3">cv. Jemalong A17</strain>
    </source>
</reference>
<sequence>MGQRPASKTSSIKEDSLEAVIGVQRLAFDQADDRRQARMPADAMVDAREIQEMEGPAWKVRKEEVNLFCFHSKNILIDVF</sequence>
<dbReference type="EnsemblPlants" id="KEH19647">
    <property type="protein sequence ID" value="KEH19647"/>
    <property type="gene ID" value="MTR_8g465710"/>
</dbReference>
<evidence type="ECO:0000313" key="3">
    <source>
        <dbReference type="Proteomes" id="UP000002051"/>
    </source>
</evidence>
<accession>A0A072TQG1</accession>
<gene>
    <name evidence="1" type="ordered locus">MTR_8g465710</name>
</gene>
<evidence type="ECO:0000313" key="2">
    <source>
        <dbReference type="EnsemblPlants" id="KEH19647"/>
    </source>
</evidence>
<reference evidence="1 3" key="2">
    <citation type="journal article" date="2014" name="BMC Genomics">
        <title>An improved genome release (version Mt4.0) for the model legume Medicago truncatula.</title>
        <authorList>
            <person name="Tang H."/>
            <person name="Krishnakumar V."/>
            <person name="Bidwell S."/>
            <person name="Rosen B."/>
            <person name="Chan A."/>
            <person name="Zhou S."/>
            <person name="Gentzbittel L."/>
            <person name="Childs K.L."/>
            <person name="Yandell M."/>
            <person name="Gundlach H."/>
            <person name="Mayer K.F."/>
            <person name="Schwartz D.C."/>
            <person name="Town C.D."/>
        </authorList>
    </citation>
    <scope>GENOME REANNOTATION</scope>
    <source>
        <strain evidence="1">A17</strain>
        <strain evidence="2 3">cv. Jemalong A17</strain>
    </source>
</reference>
<evidence type="ECO:0000313" key="1">
    <source>
        <dbReference type="EMBL" id="KEH19647.1"/>
    </source>
</evidence>
<reference evidence="2" key="3">
    <citation type="submission" date="2015-04" db="UniProtKB">
        <authorList>
            <consortium name="EnsemblPlants"/>
        </authorList>
    </citation>
    <scope>IDENTIFICATION</scope>
    <source>
        <strain evidence="2">cv. Jemalong A17</strain>
    </source>
</reference>
<organism evidence="1 3">
    <name type="scientific">Medicago truncatula</name>
    <name type="common">Barrel medic</name>
    <name type="synonym">Medicago tribuloides</name>
    <dbReference type="NCBI Taxonomy" id="3880"/>
    <lineage>
        <taxon>Eukaryota</taxon>
        <taxon>Viridiplantae</taxon>
        <taxon>Streptophyta</taxon>
        <taxon>Embryophyta</taxon>
        <taxon>Tracheophyta</taxon>
        <taxon>Spermatophyta</taxon>
        <taxon>Magnoliopsida</taxon>
        <taxon>eudicotyledons</taxon>
        <taxon>Gunneridae</taxon>
        <taxon>Pentapetalae</taxon>
        <taxon>rosids</taxon>
        <taxon>fabids</taxon>
        <taxon>Fabales</taxon>
        <taxon>Fabaceae</taxon>
        <taxon>Papilionoideae</taxon>
        <taxon>50 kb inversion clade</taxon>
        <taxon>NPAAA clade</taxon>
        <taxon>Hologalegina</taxon>
        <taxon>IRL clade</taxon>
        <taxon>Trifolieae</taxon>
        <taxon>Medicago</taxon>
    </lineage>
</organism>
<dbReference type="HOGENOM" id="CLU_2593463_0_0_1"/>
<dbReference type="AlphaFoldDB" id="A0A072TQG1"/>
<keyword evidence="3" id="KW-1185">Reference proteome</keyword>
<proteinExistence type="predicted"/>